<accession>A0A023T4G9</accession>
<dbReference type="AlphaFoldDB" id="A0A023T4G9"/>
<evidence type="ECO:0000256" key="4">
    <source>
        <dbReference type="ARBA" id="ARBA00022679"/>
    </source>
</evidence>
<evidence type="ECO:0000259" key="7">
    <source>
        <dbReference type="PROSITE" id="PS51481"/>
    </source>
</evidence>
<dbReference type="GO" id="GO:0005829">
    <property type="term" value="C:cytosol"/>
    <property type="evidence" value="ECO:0007669"/>
    <property type="project" value="TreeGrafter"/>
</dbReference>
<dbReference type="GO" id="GO:0019563">
    <property type="term" value="P:glycerol catabolic process"/>
    <property type="evidence" value="ECO:0007669"/>
    <property type="project" value="TreeGrafter"/>
</dbReference>
<dbReference type="PANTHER" id="PTHR28629">
    <property type="entry name" value="TRIOKINASE/FMN CYCLASE"/>
    <property type="match status" value="1"/>
</dbReference>
<dbReference type="InterPro" id="IPR004006">
    <property type="entry name" value="DhaK_dom"/>
</dbReference>
<dbReference type="PROSITE" id="PS51481">
    <property type="entry name" value="DHAK"/>
    <property type="match status" value="1"/>
</dbReference>
<evidence type="ECO:0000256" key="6">
    <source>
        <dbReference type="ARBA" id="ARBA00022798"/>
    </source>
</evidence>
<evidence type="ECO:0000256" key="1">
    <source>
        <dbReference type="ARBA" id="ARBA00001113"/>
    </source>
</evidence>
<dbReference type="SUPFAM" id="SSF82549">
    <property type="entry name" value="DAK1/DegV-like"/>
    <property type="match status" value="1"/>
</dbReference>
<dbReference type="FunFam" id="3.40.50.10440:FF:000001">
    <property type="entry name" value="Dihydroxyacetone kinase, DhaK subunit"/>
    <property type="match status" value="1"/>
</dbReference>
<dbReference type="NCBIfam" id="TIGR02363">
    <property type="entry name" value="dhaK1"/>
    <property type="match status" value="1"/>
</dbReference>
<organism evidence="8">
    <name type="scientific">Klebsiella pneumoniae subsp. pneumoniae</name>
    <dbReference type="NCBI Taxonomy" id="72407"/>
    <lineage>
        <taxon>Bacteria</taxon>
        <taxon>Pseudomonadati</taxon>
        <taxon>Pseudomonadota</taxon>
        <taxon>Gammaproteobacteria</taxon>
        <taxon>Enterobacterales</taxon>
        <taxon>Enterobacteriaceae</taxon>
        <taxon>Klebsiella/Raoultella group</taxon>
        <taxon>Klebsiella</taxon>
        <taxon>Klebsiella pneumoniae complex</taxon>
    </lineage>
</organism>
<protein>
    <recommendedName>
        <fullName evidence="3">phosphoenolpyruvate--glycerone phosphotransferase</fullName>
        <ecNumber evidence="3">2.7.1.121</ecNumber>
    </recommendedName>
</protein>
<gene>
    <name evidence="8" type="primary">dhaK1</name>
</gene>
<dbReference type="Gene3D" id="3.40.50.10440">
    <property type="entry name" value="Dihydroxyacetone kinase, domain 1"/>
    <property type="match status" value="1"/>
</dbReference>
<keyword evidence="6" id="KW-0319">Glycerol metabolism</keyword>
<sequence>MKKLINRVEDVLNEQLQGLAKAHPQLTLHQDPLYVTRADAPVAGKVALLSGGGSGHEPMHCGYIGQGMLSGACPGEIFTSPTPDKMFECAMQIDGGEGVLLIIKNYTGDILNFETATELLHESGIKVTTVVVDDDVAVKDSLYTAGRRGVANTVLIEKLVGAAAERGDSLEACAELGRRLNNLGHSIGIALGACTVPAAGQPSFTLQDDEMEFGVGIHGEPGIDRRRFSSLDQTVDEMFDTLLENGAYSRTLRQWDTVKGAWQEVKQSKTALQNGDRVIAMVNNLGATPLSELYGVYHRLAQRCEASGIIIERNLVGSYCTSLDMAGFSITLLKADDETLALWDAPVHTPALNWGN</sequence>
<keyword evidence="4" id="KW-0808">Transferase</keyword>
<reference evidence="8" key="1">
    <citation type="submission" date="2014-01" db="EMBL/GenBank/DDBJ databases">
        <title>Role of dihydroxyacetone kinases I and II in the dha regulon of Klebsiella pneumoniae.</title>
        <authorList>
            <person name="Wei D."/>
            <person name="Wang M."/>
            <person name="Shi J."/>
            <person name="Jiang B."/>
            <person name="Hao J."/>
        </authorList>
    </citation>
    <scope>NUCLEOTIDE SEQUENCE</scope>
    <source>
        <strain evidence="8">CGMCC 1.6366</strain>
    </source>
</reference>
<evidence type="ECO:0000256" key="2">
    <source>
        <dbReference type="ARBA" id="ARBA00004745"/>
    </source>
</evidence>
<dbReference type="InterPro" id="IPR012736">
    <property type="entry name" value="DhaK_1"/>
</dbReference>
<dbReference type="Pfam" id="PF02733">
    <property type="entry name" value="Dak1"/>
    <property type="match status" value="1"/>
</dbReference>
<dbReference type="FunFam" id="3.30.1180.20:FF:000002">
    <property type="entry name" value="Dihydroxyacetone kinase subunit DhaK"/>
    <property type="match status" value="1"/>
</dbReference>
<dbReference type="InterPro" id="IPR050861">
    <property type="entry name" value="Dihydroxyacetone_Kinase"/>
</dbReference>
<dbReference type="EC" id="2.7.1.121" evidence="3"/>
<dbReference type="Gene3D" id="3.30.1180.20">
    <property type="entry name" value="Dihydroxyacetone kinase, domain 2"/>
    <property type="match status" value="1"/>
</dbReference>
<dbReference type="GO" id="GO:0004371">
    <property type="term" value="F:glycerone kinase activity"/>
    <property type="evidence" value="ECO:0007669"/>
    <property type="project" value="InterPro"/>
</dbReference>
<evidence type="ECO:0000256" key="5">
    <source>
        <dbReference type="ARBA" id="ARBA00022777"/>
    </source>
</evidence>
<feature type="domain" description="DhaK" evidence="7">
    <location>
        <begin position="7"/>
        <end position="352"/>
    </location>
</feature>
<dbReference type="GO" id="GO:0047324">
    <property type="term" value="F:phosphoenolpyruvate-glycerone phosphotransferase activity"/>
    <property type="evidence" value="ECO:0007669"/>
    <property type="project" value="UniProtKB-EC"/>
</dbReference>
<proteinExistence type="predicted"/>
<dbReference type="PANTHER" id="PTHR28629:SF4">
    <property type="entry name" value="TRIOKINASE_FMN CYCLASE"/>
    <property type="match status" value="1"/>
</dbReference>
<keyword evidence="5 8" id="KW-0418">Kinase</keyword>
<evidence type="ECO:0000256" key="3">
    <source>
        <dbReference type="ARBA" id="ARBA00012095"/>
    </source>
</evidence>
<evidence type="ECO:0000313" key="8">
    <source>
        <dbReference type="EMBL" id="AHX83549.1"/>
    </source>
</evidence>
<comment type="pathway">
    <text evidence="2">Polyol metabolism; glycerol degradation.</text>
</comment>
<name>A0A023T4G9_KLEPN</name>
<dbReference type="EMBL" id="KJ206474">
    <property type="protein sequence ID" value="AHX83549.1"/>
    <property type="molecule type" value="Genomic_DNA"/>
</dbReference>
<comment type="catalytic activity">
    <reaction evidence="1">
        <text>dihydroxyacetone + phosphoenolpyruvate = dihydroxyacetone phosphate + pyruvate</text>
        <dbReference type="Rhea" id="RHEA:18381"/>
        <dbReference type="ChEBI" id="CHEBI:15361"/>
        <dbReference type="ChEBI" id="CHEBI:16016"/>
        <dbReference type="ChEBI" id="CHEBI:57642"/>
        <dbReference type="ChEBI" id="CHEBI:58702"/>
        <dbReference type="EC" id="2.7.1.121"/>
    </reaction>
</comment>